<dbReference type="GO" id="GO:0055085">
    <property type="term" value="P:transmembrane transport"/>
    <property type="evidence" value="ECO:0007669"/>
    <property type="project" value="InterPro"/>
</dbReference>
<reference evidence="7" key="1">
    <citation type="journal article" date="2020" name="J. ISSAAS">
        <title>Lactobacilli and other gastrointestinal microbiota of Peromyscus leucopus, reservoir host for agents of Lyme disease and other zoonoses in North America.</title>
        <authorList>
            <person name="Milovic A."/>
            <person name="Bassam K."/>
            <person name="Shao H."/>
            <person name="Chatzistamou I."/>
            <person name="Tufts D.M."/>
            <person name="Diuk-Wasser M."/>
            <person name="Barbour A.G."/>
        </authorList>
    </citation>
    <scope>NUCLEOTIDE SEQUENCE</scope>
    <source>
        <strain evidence="7">LL85</strain>
    </source>
</reference>
<feature type="domain" description="Sodium/calcium exchanger membrane region" evidence="6">
    <location>
        <begin position="1"/>
        <end position="130"/>
    </location>
</feature>
<feature type="transmembrane region" description="Helical" evidence="5">
    <location>
        <begin position="33"/>
        <end position="50"/>
    </location>
</feature>
<feature type="transmembrane region" description="Helical" evidence="5">
    <location>
        <begin position="191"/>
        <end position="212"/>
    </location>
</feature>
<keyword evidence="2 5" id="KW-0812">Transmembrane</keyword>
<dbReference type="InterPro" id="IPR004837">
    <property type="entry name" value="NaCa_Exmemb"/>
</dbReference>
<gene>
    <name evidence="7" type="ORF">PlMoll_0140</name>
</gene>
<dbReference type="Pfam" id="PF01699">
    <property type="entry name" value="Na_Ca_ex"/>
    <property type="match status" value="2"/>
</dbReference>
<feature type="transmembrane region" description="Helical" evidence="5">
    <location>
        <begin position="299"/>
        <end position="321"/>
    </location>
</feature>
<organism evidence="7">
    <name type="scientific">uncultured Mycoplasmataceae bacterium</name>
    <dbReference type="NCBI Taxonomy" id="300027"/>
    <lineage>
        <taxon>Bacteria</taxon>
        <taxon>Bacillati</taxon>
        <taxon>Mycoplasmatota</taxon>
        <taxon>Mollicutes</taxon>
        <taxon>Mycoplasmataceae</taxon>
        <taxon>environmental samples</taxon>
    </lineage>
</organism>
<dbReference type="AlphaFoldDB" id="A0A6G9HGL2"/>
<feature type="transmembrane region" description="Helical" evidence="5">
    <location>
        <begin position="270"/>
        <end position="287"/>
    </location>
</feature>
<feature type="transmembrane region" description="Helical" evidence="5">
    <location>
        <begin position="219"/>
        <end position="238"/>
    </location>
</feature>
<dbReference type="GO" id="GO:0016020">
    <property type="term" value="C:membrane"/>
    <property type="evidence" value="ECO:0007669"/>
    <property type="project" value="UniProtKB-SubCell"/>
</dbReference>
<keyword evidence="4 5" id="KW-0472">Membrane</keyword>
<proteinExistence type="predicted"/>
<feature type="transmembrane region" description="Helical" evidence="5">
    <location>
        <begin position="110"/>
        <end position="132"/>
    </location>
</feature>
<accession>A0A6G9HGL2</accession>
<feature type="domain" description="Sodium/calcium exchanger membrane region" evidence="6">
    <location>
        <begin position="155"/>
        <end position="310"/>
    </location>
</feature>
<dbReference type="InterPro" id="IPR044880">
    <property type="entry name" value="NCX_ion-bd_dom_sf"/>
</dbReference>
<evidence type="ECO:0000256" key="3">
    <source>
        <dbReference type="ARBA" id="ARBA00022989"/>
    </source>
</evidence>
<dbReference type="EMBL" id="MN991199">
    <property type="protein sequence ID" value="QIQ09851.1"/>
    <property type="molecule type" value="Genomic_DNA"/>
</dbReference>
<evidence type="ECO:0000259" key="6">
    <source>
        <dbReference type="Pfam" id="PF01699"/>
    </source>
</evidence>
<protein>
    <recommendedName>
        <fullName evidence="6">Sodium/calcium exchanger membrane region domain-containing protein</fullName>
    </recommendedName>
</protein>
<keyword evidence="3 5" id="KW-1133">Transmembrane helix</keyword>
<dbReference type="Gene3D" id="1.20.1420.30">
    <property type="entry name" value="NCX, central ion-binding region"/>
    <property type="match status" value="1"/>
</dbReference>
<feature type="transmembrane region" description="Helical" evidence="5">
    <location>
        <begin position="153"/>
        <end position="171"/>
    </location>
</feature>
<comment type="subcellular location">
    <subcellularLocation>
        <location evidence="1">Membrane</location>
        <topology evidence="1">Multi-pass membrane protein</topology>
    </subcellularLocation>
</comment>
<evidence type="ECO:0000313" key="7">
    <source>
        <dbReference type="EMBL" id="QIQ09851.1"/>
    </source>
</evidence>
<feature type="transmembrane region" description="Helical" evidence="5">
    <location>
        <begin position="80"/>
        <end position="98"/>
    </location>
</feature>
<evidence type="ECO:0000256" key="1">
    <source>
        <dbReference type="ARBA" id="ARBA00004141"/>
    </source>
</evidence>
<evidence type="ECO:0000256" key="2">
    <source>
        <dbReference type="ARBA" id="ARBA00022692"/>
    </source>
</evidence>
<evidence type="ECO:0000256" key="5">
    <source>
        <dbReference type="SAM" id="Phobius"/>
    </source>
</evidence>
<name>A0A6G9HGL2_9MOLU</name>
<evidence type="ECO:0000256" key="4">
    <source>
        <dbReference type="ARBA" id="ARBA00023136"/>
    </source>
</evidence>
<sequence length="322" mass="36709">MSLVTSIPELISSIYGACSNEPLFAIYNETGSNTIQIFLLSVVMVSFFVYQSRKNKQKKNNTINDIYKQCLYKISIHNKVLIDCLVGFYALFCLFVLIPDVGKYCYIPGWNISLISIVPFVLWLGFLVWTLLDKNQVSEPMQGDNCFSKFNIFTLWILFIMLSLGLCWFAYANSASVDKMSEVFNIPTQSAASVILSIPTALPETLTMIFMFKRKQYTLGFSTLIGSGLTNSSFMFYVDSIYREPLFKDFFNNYLQSEHQNDIYINAIRLQYWIPMVLGIYFLMMLASRKKIATHNGVVTGLLSTIVIVFVLGFSLISSLVF</sequence>